<dbReference type="OrthoDB" id="614750at2"/>
<evidence type="ECO:0008006" key="4">
    <source>
        <dbReference type="Google" id="ProtNLM"/>
    </source>
</evidence>
<dbReference type="RefSeq" id="WP_122196150.1">
    <property type="nucleotide sequence ID" value="NZ_JBHSKC010000002.1"/>
</dbReference>
<sequence length="750" mass="78558">MKRLSQAVLLTAGLIVPLAPQAQAAPKPTPAPSTPKAAVAPGVRTAVTTVKLPTGDRVRVQDGSVVGIDPGPGRDHLAFQQIGRGRDLVVLPSDAVQRKLDPNLFRIGGAPAPVRRAAAETEHGLTIDVLGRNGEPMAARAFVTSRDDPAGGVWVLGSGEEERLPAGRYFVTVMAGENGRKGPFLMLSAPDVRLDQDKTVTLDGTRARRVELSVARPTARARYLVAGAAVKAPPGADYPYNGASMFLSEGDELYADVLDPTPDFVFDIQGEFEEPLIRLDVEGDSPFPVDVAYAVDVDDRPSPSLLGVLGLKAVRGGAGTPDDLKDAAGALVVLDPSAGDTPLPERVENVAKAGGRAVLLAGTGTAPSYSGDLALPTLVASGDAAERLRRLTETAPVQVTTHGIEASPYNYKIVHPAVGGIPDNPVFRDRDEDLATGRVTYRGPGAAGRAVLAPGAALGDLSLGGLAEAVRIPSVRTEYVSAAPGLVFNRVIMGAGDGAPYVYTVDREYRRGEKFTDTMFKGVLGPWLTPAPGPMKGTRRLAWIFRKGDTIDVRVPAFADDRPGHFGGNYADSEDSAGATRLYRNGALVGETAEPGTGAFQVPAEAGAYRLDVEARVGAPDWQATTGVRTSWTFGSAGNGSTTVPPLMAVRFSPSLNDLNQGPAGSDVSIPVRVEHQAGATPTGPVVSLTVKASDDDGAHWRTLPVTREGDHWVVRVHNPAKGAVTLRALARDGSGNTVDETLTHAYTVH</sequence>
<dbReference type="Proteomes" id="UP000282674">
    <property type="component" value="Unassembled WGS sequence"/>
</dbReference>
<evidence type="ECO:0000313" key="3">
    <source>
        <dbReference type="Proteomes" id="UP000282674"/>
    </source>
</evidence>
<dbReference type="AlphaFoldDB" id="A0A3M2LWR2"/>
<dbReference type="EMBL" id="RFFG01000037">
    <property type="protein sequence ID" value="RMI41984.1"/>
    <property type="molecule type" value="Genomic_DNA"/>
</dbReference>
<proteinExistence type="predicted"/>
<comment type="caution">
    <text evidence="2">The sequence shown here is derived from an EMBL/GenBank/DDBJ whole genome shotgun (WGS) entry which is preliminary data.</text>
</comment>
<name>A0A3M2LWR2_9ACTN</name>
<keyword evidence="1" id="KW-0732">Signal</keyword>
<evidence type="ECO:0000256" key="1">
    <source>
        <dbReference type="SAM" id="SignalP"/>
    </source>
</evidence>
<protein>
    <recommendedName>
        <fullName evidence="4">PA domain-containing protein</fullName>
    </recommendedName>
</protein>
<accession>A0A3M2LWR2</accession>
<organism evidence="2 3">
    <name type="scientific">Actinomadura harenae</name>
    <dbReference type="NCBI Taxonomy" id="2483351"/>
    <lineage>
        <taxon>Bacteria</taxon>
        <taxon>Bacillati</taxon>
        <taxon>Actinomycetota</taxon>
        <taxon>Actinomycetes</taxon>
        <taxon>Streptosporangiales</taxon>
        <taxon>Thermomonosporaceae</taxon>
        <taxon>Actinomadura</taxon>
    </lineage>
</organism>
<feature type="signal peptide" evidence="1">
    <location>
        <begin position="1"/>
        <end position="24"/>
    </location>
</feature>
<reference evidence="2 3" key="1">
    <citation type="submission" date="2018-10" db="EMBL/GenBank/DDBJ databases">
        <title>Isolation from soil.</title>
        <authorList>
            <person name="Hu J."/>
        </authorList>
    </citation>
    <scope>NUCLEOTIDE SEQUENCE [LARGE SCALE GENOMIC DNA]</scope>
    <source>
        <strain evidence="2 3">NEAU-Ht49</strain>
    </source>
</reference>
<feature type="chain" id="PRO_5017977243" description="PA domain-containing protein" evidence="1">
    <location>
        <begin position="25"/>
        <end position="750"/>
    </location>
</feature>
<evidence type="ECO:0000313" key="2">
    <source>
        <dbReference type="EMBL" id="RMI41984.1"/>
    </source>
</evidence>
<gene>
    <name evidence="2" type="ORF">EBO15_21145</name>
</gene>
<keyword evidence="3" id="KW-1185">Reference proteome</keyword>